<name>A0A0L0F8T6_9EUKA</name>
<dbReference type="SUPFAM" id="SSF51735">
    <property type="entry name" value="NAD(P)-binding Rossmann-fold domains"/>
    <property type="match status" value="1"/>
</dbReference>
<protein>
    <recommendedName>
        <fullName evidence="2">NAD-dependent epimerase/dehydratase domain-containing protein</fullName>
    </recommendedName>
</protein>
<dbReference type="Gene3D" id="3.40.50.720">
    <property type="entry name" value="NAD(P)-binding Rossmann-like Domain"/>
    <property type="match status" value="1"/>
</dbReference>
<keyword evidence="1" id="KW-0812">Transmembrane</keyword>
<dbReference type="InterPro" id="IPR001509">
    <property type="entry name" value="Epimerase_deHydtase"/>
</dbReference>
<evidence type="ECO:0000259" key="2">
    <source>
        <dbReference type="Pfam" id="PF01370"/>
    </source>
</evidence>
<feature type="non-terminal residue" evidence="3">
    <location>
        <position position="479"/>
    </location>
</feature>
<dbReference type="EMBL" id="KQ246049">
    <property type="protein sequence ID" value="KNC73122.1"/>
    <property type="molecule type" value="Genomic_DNA"/>
</dbReference>
<dbReference type="RefSeq" id="XP_014147024.1">
    <property type="nucleotide sequence ID" value="XM_014291549.1"/>
</dbReference>
<accession>A0A0L0F8T6</accession>
<sequence>MKVTFNRGAGALVRQWGGWIVTIFIIGYVFKAFYYSQESNVDNTSTVKYYGGSLGSNGAVSPSKKPSFIPEKVFPSKILVVNGAGYIGSRVAKHFFSLGHDVTTVDTLSSPNTYEKALKTRRERDLKKIGIDTFRGQACHSYFLGHVIDMRAVTHVVFAPPSFSSQEDFTALLVCFGNIAQTISNHRRPIRLVYGVAGATLKKPSRSHTPKYEEEEEEEVHVTNIDQPVEYIVSRSHHNLNKVLSESMASIARLYQNSHQLPVVGLVLPEISGDVLGPGNLYFHVYEHISEGTPILGYSDALISTISMGQCLEAFTHLLKVRYLSHVLVAIDRESTEVKTLQEVVDAMYKEYYASNKKPSSKPDIIIPKSPAKELGGEGEVSMGESVHRHGPILEYGAIGGIGGSNGVALSVAMATSGGFSGTIKKMMSSLAESEMFHQDHQVLVQRNIAAAGIPFEALEDPNKFNPEESAEVKAAISK</sequence>
<keyword evidence="1" id="KW-1133">Transmembrane helix</keyword>
<organism evidence="3 4">
    <name type="scientific">Sphaeroforma arctica JP610</name>
    <dbReference type="NCBI Taxonomy" id="667725"/>
    <lineage>
        <taxon>Eukaryota</taxon>
        <taxon>Ichthyosporea</taxon>
        <taxon>Ichthyophonida</taxon>
        <taxon>Sphaeroforma</taxon>
    </lineage>
</organism>
<dbReference type="InterPro" id="IPR036291">
    <property type="entry name" value="NAD(P)-bd_dom_sf"/>
</dbReference>
<reference evidence="3 4" key="1">
    <citation type="submission" date="2011-02" db="EMBL/GenBank/DDBJ databases">
        <title>The Genome Sequence of Sphaeroforma arctica JP610.</title>
        <authorList>
            <consortium name="The Broad Institute Genome Sequencing Platform"/>
            <person name="Russ C."/>
            <person name="Cuomo C."/>
            <person name="Young S.K."/>
            <person name="Zeng Q."/>
            <person name="Gargeya S."/>
            <person name="Alvarado L."/>
            <person name="Berlin A."/>
            <person name="Chapman S.B."/>
            <person name="Chen Z."/>
            <person name="Freedman E."/>
            <person name="Gellesch M."/>
            <person name="Goldberg J."/>
            <person name="Griggs A."/>
            <person name="Gujja S."/>
            <person name="Heilman E."/>
            <person name="Heiman D."/>
            <person name="Howarth C."/>
            <person name="Mehta T."/>
            <person name="Neiman D."/>
            <person name="Pearson M."/>
            <person name="Roberts A."/>
            <person name="Saif S."/>
            <person name="Shea T."/>
            <person name="Shenoy N."/>
            <person name="Sisk P."/>
            <person name="Stolte C."/>
            <person name="Sykes S."/>
            <person name="White J."/>
            <person name="Yandava C."/>
            <person name="Burger G."/>
            <person name="Gray M.W."/>
            <person name="Holland P.W.H."/>
            <person name="King N."/>
            <person name="Lang F.B.F."/>
            <person name="Roger A.J."/>
            <person name="Ruiz-Trillo I."/>
            <person name="Haas B."/>
            <person name="Nusbaum C."/>
            <person name="Birren B."/>
        </authorList>
    </citation>
    <scope>NUCLEOTIDE SEQUENCE [LARGE SCALE GENOMIC DNA]</scope>
    <source>
        <strain evidence="3 4">JP610</strain>
    </source>
</reference>
<evidence type="ECO:0000313" key="3">
    <source>
        <dbReference type="EMBL" id="KNC73122.1"/>
    </source>
</evidence>
<gene>
    <name evidence="3" type="ORF">SARC_14318</name>
</gene>
<dbReference type="Proteomes" id="UP000054560">
    <property type="component" value="Unassembled WGS sequence"/>
</dbReference>
<dbReference type="AlphaFoldDB" id="A0A0L0F8T6"/>
<dbReference type="GeneID" id="25914822"/>
<keyword evidence="4" id="KW-1185">Reference proteome</keyword>
<evidence type="ECO:0000256" key="1">
    <source>
        <dbReference type="SAM" id="Phobius"/>
    </source>
</evidence>
<dbReference type="Pfam" id="PF01370">
    <property type="entry name" value="Epimerase"/>
    <property type="match status" value="1"/>
</dbReference>
<proteinExistence type="predicted"/>
<keyword evidence="1" id="KW-0472">Membrane</keyword>
<evidence type="ECO:0000313" key="4">
    <source>
        <dbReference type="Proteomes" id="UP000054560"/>
    </source>
</evidence>
<feature type="transmembrane region" description="Helical" evidence="1">
    <location>
        <begin position="12"/>
        <end position="35"/>
    </location>
</feature>
<feature type="domain" description="NAD-dependent epimerase/dehydratase" evidence="2">
    <location>
        <begin position="78"/>
        <end position="293"/>
    </location>
</feature>